<feature type="transmembrane region" description="Helical" evidence="1">
    <location>
        <begin position="20"/>
        <end position="38"/>
    </location>
</feature>
<keyword evidence="1" id="KW-0812">Transmembrane</keyword>
<keyword evidence="1" id="KW-1133">Transmembrane helix</keyword>
<evidence type="ECO:0000313" key="2">
    <source>
        <dbReference type="EMBL" id="KUM46588.1"/>
    </source>
</evidence>
<keyword evidence="1" id="KW-0472">Membrane</keyword>
<reference evidence="2" key="1">
    <citation type="journal article" date="2015" name="Genome Biol. Evol.">
        <title>Organellar Genomes of White Spruce (Picea glauca): Assembly and Annotation.</title>
        <authorList>
            <person name="Jackman S.D."/>
            <person name="Warren R.L."/>
            <person name="Gibb E.A."/>
            <person name="Vandervalk B.P."/>
            <person name="Mohamadi H."/>
            <person name="Chu J."/>
            <person name="Raymond A."/>
            <person name="Pleasance S."/>
            <person name="Coope R."/>
            <person name="Wildung M.R."/>
            <person name="Ritland C.E."/>
            <person name="Bousquet J."/>
            <person name="Jones S.J."/>
            <person name="Bohlmann J."/>
            <person name="Birol I."/>
        </authorList>
    </citation>
    <scope>NUCLEOTIDE SEQUENCE [LARGE SCALE GENOMIC DNA]</scope>
    <source>
        <tissue evidence="2">Flushing bud</tissue>
    </source>
</reference>
<accession>A0A101LWS0</accession>
<sequence>MNLSILDPRFTYALTLPDELMLIYVGLLTVCLVVPGHGRLPGHSGLHSPSNRSNTT</sequence>
<gene>
    <name evidence="2" type="ORF">ABT39_MTgene1690</name>
</gene>
<organism evidence="2">
    <name type="scientific">Picea glauca</name>
    <name type="common">White spruce</name>
    <name type="synonym">Pinus glauca</name>
    <dbReference type="NCBI Taxonomy" id="3330"/>
    <lineage>
        <taxon>Eukaryota</taxon>
        <taxon>Viridiplantae</taxon>
        <taxon>Streptophyta</taxon>
        <taxon>Embryophyta</taxon>
        <taxon>Tracheophyta</taxon>
        <taxon>Spermatophyta</taxon>
        <taxon>Pinopsida</taxon>
        <taxon>Pinidae</taxon>
        <taxon>Conifers I</taxon>
        <taxon>Pinales</taxon>
        <taxon>Pinaceae</taxon>
        <taxon>Picea</taxon>
    </lineage>
</organism>
<dbReference type="AlphaFoldDB" id="A0A101LWS0"/>
<name>A0A101LWS0_PICGL</name>
<protein>
    <submittedName>
        <fullName evidence="2">Uncharacterized protein</fullName>
    </submittedName>
</protein>
<proteinExistence type="predicted"/>
<geneLocation type="mitochondrion" evidence="2"/>
<keyword evidence="2" id="KW-0496">Mitochondrion</keyword>
<comment type="caution">
    <text evidence="2">The sequence shown here is derived from an EMBL/GenBank/DDBJ whole genome shotgun (WGS) entry which is preliminary data.</text>
</comment>
<dbReference type="EMBL" id="LKAM01000011">
    <property type="protein sequence ID" value="KUM46588.1"/>
    <property type="molecule type" value="Genomic_DNA"/>
</dbReference>
<evidence type="ECO:0000256" key="1">
    <source>
        <dbReference type="SAM" id="Phobius"/>
    </source>
</evidence>